<dbReference type="InterPro" id="IPR024370">
    <property type="entry name" value="PBP_domain"/>
</dbReference>
<dbReference type="PANTHER" id="PTHR30570:SF1">
    <property type="entry name" value="PHOSPHATE-BINDING PROTEIN PSTS"/>
    <property type="match status" value="1"/>
</dbReference>
<feature type="transmembrane region" description="Helical" evidence="3">
    <location>
        <begin position="15"/>
        <end position="37"/>
    </location>
</feature>
<evidence type="ECO:0000313" key="6">
    <source>
        <dbReference type="Proteomes" id="UP000635071"/>
    </source>
</evidence>
<dbReference type="InterPro" id="IPR050811">
    <property type="entry name" value="Phosphate_ABC_transporter"/>
</dbReference>
<keyword evidence="6" id="KW-1185">Reference proteome</keyword>
<dbReference type="InterPro" id="IPR006665">
    <property type="entry name" value="OmpA-like"/>
</dbReference>
<dbReference type="InterPro" id="IPR036737">
    <property type="entry name" value="OmpA-like_sf"/>
</dbReference>
<reference evidence="5" key="1">
    <citation type="journal article" date="2014" name="Int. J. Syst. Evol. Microbiol.">
        <title>Complete genome sequence of Corynebacterium casei LMG S-19264T (=DSM 44701T), isolated from a smear-ripened cheese.</title>
        <authorList>
            <consortium name="US DOE Joint Genome Institute (JGI-PGF)"/>
            <person name="Walter F."/>
            <person name="Albersmeier A."/>
            <person name="Kalinowski J."/>
            <person name="Ruckert C."/>
        </authorList>
    </citation>
    <scope>NUCLEOTIDE SEQUENCE</scope>
    <source>
        <strain evidence="5">CGMCC 1.15519</strain>
    </source>
</reference>
<organism evidence="5 6">
    <name type="scientific">Sandarakinorhabdus glacialis</name>
    <dbReference type="NCBI Taxonomy" id="1614636"/>
    <lineage>
        <taxon>Bacteria</taxon>
        <taxon>Pseudomonadati</taxon>
        <taxon>Pseudomonadota</taxon>
        <taxon>Alphaproteobacteria</taxon>
        <taxon>Sphingomonadales</taxon>
        <taxon>Sphingosinicellaceae</taxon>
        <taxon>Sandarakinorhabdus</taxon>
    </lineage>
</organism>
<gene>
    <name evidence="5" type="ORF">GCM10011529_12500</name>
</gene>
<protein>
    <recommendedName>
        <fullName evidence="4">OmpA-like domain-containing protein</fullName>
    </recommendedName>
</protein>
<dbReference type="Pfam" id="PF12849">
    <property type="entry name" value="PBP_like_2"/>
    <property type="match status" value="1"/>
</dbReference>
<dbReference type="AlphaFoldDB" id="A0A917E5T9"/>
<dbReference type="Gene3D" id="3.30.1330.60">
    <property type="entry name" value="OmpA-like domain"/>
    <property type="match status" value="1"/>
</dbReference>
<keyword evidence="1" id="KW-0732">Signal</keyword>
<dbReference type="SUPFAM" id="SSF103088">
    <property type="entry name" value="OmpA-like"/>
    <property type="match status" value="1"/>
</dbReference>
<keyword evidence="3" id="KW-0812">Transmembrane</keyword>
<keyword evidence="2 3" id="KW-0472">Membrane</keyword>
<dbReference type="EMBL" id="BMJM01000003">
    <property type="protein sequence ID" value="GGE07612.1"/>
    <property type="molecule type" value="Genomic_DNA"/>
</dbReference>
<reference evidence="5" key="2">
    <citation type="submission" date="2020-09" db="EMBL/GenBank/DDBJ databases">
        <authorList>
            <person name="Sun Q."/>
            <person name="Zhou Y."/>
        </authorList>
    </citation>
    <scope>NUCLEOTIDE SEQUENCE</scope>
    <source>
        <strain evidence="5">CGMCC 1.15519</strain>
    </source>
</reference>
<dbReference type="SUPFAM" id="SSF53850">
    <property type="entry name" value="Periplasmic binding protein-like II"/>
    <property type="match status" value="1"/>
</dbReference>
<evidence type="ECO:0000256" key="1">
    <source>
        <dbReference type="ARBA" id="ARBA00022729"/>
    </source>
</evidence>
<proteinExistence type="predicted"/>
<evidence type="ECO:0000313" key="5">
    <source>
        <dbReference type="EMBL" id="GGE07612.1"/>
    </source>
</evidence>
<dbReference type="GO" id="GO:0016020">
    <property type="term" value="C:membrane"/>
    <property type="evidence" value="ECO:0007669"/>
    <property type="project" value="UniProtKB-UniRule"/>
</dbReference>
<evidence type="ECO:0000256" key="3">
    <source>
        <dbReference type="SAM" id="Phobius"/>
    </source>
</evidence>
<dbReference type="PANTHER" id="PTHR30570">
    <property type="entry name" value="PERIPLASMIC PHOSPHATE BINDING COMPONENT OF PHOSPHATE ABC TRANSPORTER"/>
    <property type="match status" value="1"/>
</dbReference>
<feature type="domain" description="OmpA-like" evidence="4">
    <location>
        <begin position="356"/>
        <end position="473"/>
    </location>
</feature>
<sequence>MKLPKPEVTPRKLSWRLIGLTAGVAVLIVAGLFLGLFTGSGGFRDDNAEQSAFGAMSATILRVGDTAGAGERLASALVAGYLRRSGCAEPQVRSDTGHRAVYGCSFGDRAVNIPIAAPGSSVAIAGLVQDDVDVALMTRRLNDTEVENLRARGGDDMLSAVNEQVIGIDAIAIIVHPSNPIARLSPQQLAAVFDGRIDDFGAIGGRPGPIRVVAPLPGMADDDALAAMVLGGRMLTRDARQYGSAAEIAAAVADDPAAIGVVDPVMLLGTRAVPIGPEDGLAVLPTPLAIASGDYVLARPLYLYRQPHSVLPDVPEFMAFAGSAAGQEIVASAGFLPLVIRRYADPLPPGAPPEYVGLVIDAERLSANFRFKPGSMDFESRSTGDLDRVAARMIGERVTADRIVLIGFDDTPREAGMDMTRSTGLARQVATALAERGLRVGLVRGFGGALPVASNAEAAGRNYNRRVEIWVRR</sequence>
<dbReference type="Proteomes" id="UP000635071">
    <property type="component" value="Unassembled WGS sequence"/>
</dbReference>
<dbReference type="PROSITE" id="PS51123">
    <property type="entry name" value="OMPA_2"/>
    <property type="match status" value="1"/>
</dbReference>
<name>A0A917E5T9_9SPHN</name>
<dbReference type="Gene3D" id="3.40.190.10">
    <property type="entry name" value="Periplasmic binding protein-like II"/>
    <property type="match status" value="2"/>
</dbReference>
<keyword evidence="3" id="KW-1133">Transmembrane helix</keyword>
<evidence type="ECO:0000256" key="2">
    <source>
        <dbReference type="PROSITE-ProRule" id="PRU00473"/>
    </source>
</evidence>
<evidence type="ECO:0000259" key="4">
    <source>
        <dbReference type="PROSITE" id="PS51123"/>
    </source>
</evidence>
<accession>A0A917E5T9</accession>
<comment type="caution">
    <text evidence="5">The sequence shown here is derived from an EMBL/GenBank/DDBJ whole genome shotgun (WGS) entry which is preliminary data.</text>
</comment>